<organism evidence="1 2">
    <name type="scientific">Naganishia adeliensis</name>
    <dbReference type="NCBI Taxonomy" id="92952"/>
    <lineage>
        <taxon>Eukaryota</taxon>
        <taxon>Fungi</taxon>
        <taxon>Dikarya</taxon>
        <taxon>Basidiomycota</taxon>
        <taxon>Agaricomycotina</taxon>
        <taxon>Tremellomycetes</taxon>
        <taxon>Filobasidiales</taxon>
        <taxon>Filobasidiaceae</taxon>
        <taxon>Naganishia</taxon>
    </lineage>
</organism>
<name>A0ACC2V524_9TREE</name>
<accession>A0ACC2V524</accession>
<gene>
    <name evidence="1" type="ORF">QFC20_007071</name>
</gene>
<dbReference type="Proteomes" id="UP001230649">
    <property type="component" value="Unassembled WGS sequence"/>
</dbReference>
<keyword evidence="2" id="KW-1185">Reference proteome</keyword>
<evidence type="ECO:0000313" key="1">
    <source>
        <dbReference type="EMBL" id="KAJ9093677.1"/>
    </source>
</evidence>
<dbReference type="EMBL" id="JASBWS010000150">
    <property type="protein sequence ID" value="KAJ9093677.1"/>
    <property type="molecule type" value="Genomic_DNA"/>
</dbReference>
<evidence type="ECO:0000313" key="2">
    <source>
        <dbReference type="Proteomes" id="UP001230649"/>
    </source>
</evidence>
<reference evidence="1" key="1">
    <citation type="submission" date="2023-04" db="EMBL/GenBank/DDBJ databases">
        <title>Draft Genome sequencing of Naganishia species isolated from polar environments using Oxford Nanopore Technology.</title>
        <authorList>
            <person name="Leo P."/>
            <person name="Venkateswaran K."/>
        </authorList>
    </citation>
    <scope>NUCLEOTIDE SEQUENCE</scope>
    <source>
        <strain evidence="1">MNA-CCFEE 5262</strain>
    </source>
</reference>
<proteinExistence type="predicted"/>
<protein>
    <submittedName>
        <fullName evidence="1">Uncharacterized protein</fullName>
    </submittedName>
</protein>
<comment type="caution">
    <text evidence="1">The sequence shown here is derived from an EMBL/GenBank/DDBJ whole genome shotgun (WGS) entry which is preliminary data.</text>
</comment>
<sequence length="226" mass="25623">MHIKYGFMSPARAEERQGSRVQLSVRYRFTGTRHPEQFNPGGIAYLLSYEHGQEKNLLAQILEIDRIVITRREDWLSPAQPTPAPLYVYSTLQASDGISESRQWDEEALSSESVLKVMYRRLAIRSEQFKEEKALLLGQLEASWSKINHLKSEVQSSETESDKLTKERNELKAETGRLTLELSNGLVGNKPQIIVSELEKRGSVRILHLEGSAFILVSNPGIRDSA</sequence>